<evidence type="ECO:0000313" key="2">
    <source>
        <dbReference type="EMBL" id="MFC5455103.1"/>
    </source>
</evidence>
<gene>
    <name evidence="2" type="ORF">ACFQDI_09580</name>
</gene>
<feature type="region of interest" description="Disordered" evidence="1">
    <location>
        <begin position="1"/>
        <end position="132"/>
    </location>
</feature>
<evidence type="ECO:0000313" key="3">
    <source>
        <dbReference type="Proteomes" id="UP001596052"/>
    </source>
</evidence>
<organism evidence="2 3">
    <name type="scientific">Prosthecobacter fluviatilis</name>
    <dbReference type="NCBI Taxonomy" id="445931"/>
    <lineage>
        <taxon>Bacteria</taxon>
        <taxon>Pseudomonadati</taxon>
        <taxon>Verrucomicrobiota</taxon>
        <taxon>Verrucomicrobiia</taxon>
        <taxon>Verrucomicrobiales</taxon>
        <taxon>Verrucomicrobiaceae</taxon>
        <taxon>Prosthecobacter</taxon>
    </lineage>
</organism>
<sequence>MTETEASPDNQPSKSSGLVDLSDLKLMPAWVGEFGKEDKIKQRYADAEDRPQRGGRDDRRGGGGGFGGRDDRRGPPPRRDGPGGGPRPAGGGGFRPRGEGGPPRREGDDRRGPPRRFGDRDRSGPPQREWVEIPKDVQITIFPEDKAVDALASHVRQTGHAFSMFDASRLLLAGGDRFMVRFRCAEERATGLYHVPADGSLFLSRDEALNHVLRSAALDEFYRVEEIELEAPKGEFASVAVCGMSGEIIAPPSHHSYQTGVIRLHRERFSNMPLEDFKRRIRVESNPELVAKWKENMSKGRRWVCLKGEVPEGGEPLALSSRADMEAHFRLTFGNDAVIEVRDATVPGNIDKQKLAHVFFIMLRQAVDAARKHLFEISQKLGAGLERRGLKLFKRRAGKQFVCRVKPRAIEPGMVFSDRLAQIVEQLKVSHGMPMQKLVEAIVPSPEAPAGTAPDAPKHPTDEQIAVIKDIRWLANEGYVIEYSDGMVFLGVQGEPAAAKKEGAADKEAAPKPSAEPAQESAPVEESLAEEAMAEEAEVALASPPAEEPAKVEVVGEQPAPEAEPALKEPPTEESIEETVLAEEAETELAKSSAEEEAAQ</sequence>
<feature type="compositionally biased region" description="Basic and acidic residues" evidence="1">
    <location>
        <begin position="500"/>
        <end position="510"/>
    </location>
</feature>
<feature type="compositionally biased region" description="Low complexity" evidence="1">
    <location>
        <begin position="511"/>
        <end position="526"/>
    </location>
</feature>
<name>A0ABW0KNM4_9BACT</name>
<feature type="region of interest" description="Disordered" evidence="1">
    <location>
        <begin position="500"/>
        <end position="600"/>
    </location>
</feature>
<keyword evidence="3" id="KW-1185">Reference proteome</keyword>
<feature type="compositionally biased region" description="Acidic residues" evidence="1">
    <location>
        <begin position="527"/>
        <end position="538"/>
    </location>
</feature>
<feature type="compositionally biased region" description="Low complexity" evidence="1">
    <location>
        <begin position="552"/>
        <end position="564"/>
    </location>
</feature>
<feature type="compositionally biased region" description="Basic and acidic residues" evidence="1">
    <location>
        <begin position="96"/>
        <end position="132"/>
    </location>
</feature>
<dbReference type="Proteomes" id="UP001596052">
    <property type="component" value="Unassembled WGS sequence"/>
</dbReference>
<proteinExistence type="predicted"/>
<feature type="compositionally biased region" description="Basic and acidic residues" evidence="1">
    <location>
        <begin position="34"/>
        <end position="61"/>
    </location>
</feature>
<dbReference type="RefSeq" id="WP_377165854.1">
    <property type="nucleotide sequence ID" value="NZ_JBHSMQ010000003.1"/>
</dbReference>
<comment type="caution">
    <text evidence="2">The sequence shown here is derived from an EMBL/GenBank/DDBJ whole genome shotgun (WGS) entry which is preliminary data.</text>
</comment>
<feature type="compositionally biased region" description="Gly residues" evidence="1">
    <location>
        <begin position="82"/>
        <end position="95"/>
    </location>
</feature>
<accession>A0ABW0KNM4</accession>
<protein>
    <submittedName>
        <fullName evidence="2">Uncharacterized protein</fullName>
    </submittedName>
</protein>
<evidence type="ECO:0000256" key="1">
    <source>
        <dbReference type="SAM" id="MobiDB-lite"/>
    </source>
</evidence>
<feature type="compositionally biased region" description="Basic and acidic residues" evidence="1">
    <location>
        <begin position="68"/>
        <end position="81"/>
    </location>
</feature>
<feature type="compositionally biased region" description="Acidic residues" evidence="1">
    <location>
        <begin position="572"/>
        <end position="587"/>
    </location>
</feature>
<reference evidence="3" key="1">
    <citation type="journal article" date="2019" name="Int. J. Syst. Evol. Microbiol.">
        <title>The Global Catalogue of Microorganisms (GCM) 10K type strain sequencing project: providing services to taxonomists for standard genome sequencing and annotation.</title>
        <authorList>
            <consortium name="The Broad Institute Genomics Platform"/>
            <consortium name="The Broad Institute Genome Sequencing Center for Infectious Disease"/>
            <person name="Wu L."/>
            <person name="Ma J."/>
        </authorList>
    </citation>
    <scope>NUCLEOTIDE SEQUENCE [LARGE SCALE GENOMIC DNA]</scope>
    <source>
        <strain evidence="3">CGMCC 4.1469</strain>
    </source>
</reference>
<dbReference type="EMBL" id="JBHSMQ010000003">
    <property type="protein sequence ID" value="MFC5455103.1"/>
    <property type="molecule type" value="Genomic_DNA"/>
</dbReference>
<feature type="compositionally biased region" description="Polar residues" evidence="1">
    <location>
        <begin position="1"/>
        <end position="16"/>
    </location>
</feature>